<comment type="similarity">
    <text evidence="1">Belongs to the flavin monoamine oxidase family.</text>
</comment>
<organism evidence="4 5">
    <name type="scientific">Vigna mungo</name>
    <name type="common">Black gram</name>
    <name type="synonym">Phaseolus mungo</name>
    <dbReference type="NCBI Taxonomy" id="3915"/>
    <lineage>
        <taxon>Eukaryota</taxon>
        <taxon>Viridiplantae</taxon>
        <taxon>Streptophyta</taxon>
        <taxon>Embryophyta</taxon>
        <taxon>Tracheophyta</taxon>
        <taxon>Spermatophyta</taxon>
        <taxon>Magnoliopsida</taxon>
        <taxon>eudicotyledons</taxon>
        <taxon>Gunneridae</taxon>
        <taxon>Pentapetalae</taxon>
        <taxon>rosids</taxon>
        <taxon>fabids</taxon>
        <taxon>Fabales</taxon>
        <taxon>Fabaceae</taxon>
        <taxon>Papilionoideae</taxon>
        <taxon>50 kb inversion clade</taxon>
        <taxon>NPAAA clade</taxon>
        <taxon>indigoferoid/millettioid clade</taxon>
        <taxon>Phaseoleae</taxon>
        <taxon>Vigna</taxon>
    </lineage>
</organism>
<feature type="region of interest" description="Disordered" evidence="2">
    <location>
        <begin position="1"/>
        <end position="27"/>
    </location>
</feature>
<dbReference type="SUPFAM" id="SSF51905">
    <property type="entry name" value="FAD/NAD(P)-binding domain"/>
    <property type="match status" value="1"/>
</dbReference>
<dbReference type="EMBL" id="CP144692">
    <property type="protein sequence ID" value="WVY96476.1"/>
    <property type="molecule type" value="Genomic_DNA"/>
</dbReference>
<dbReference type="InterPro" id="IPR036188">
    <property type="entry name" value="FAD/NAD-bd_sf"/>
</dbReference>
<accession>A0AAQ3RJJ6</accession>
<dbReference type="Proteomes" id="UP001374535">
    <property type="component" value="Chromosome 9"/>
</dbReference>
<sequence>MMNSDFLRDDKETEQNNSANRPFDSKRDSYVERKLDEDILSSQERRVRDWDFAHLEYDCAASLNNVSLLYWNHDEVYRSFGGDHCMIKRGYSFVVEYLGEGITIPLNQILTNVSYDIKEPGQNYKIKVSTTNGNDFFGDIVLVIVLLGCLKAGTIQFYPPLPQWKCFCGKRFSYGTLNAVVLEFPNEVWDYAGDYFEATYARRNSRGHCFMFCNVRNAVGAPALITLEVGKVAIDG</sequence>
<dbReference type="Gene3D" id="3.50.50.60">
    <property type="entry name" value="FAD/NAD(P)-binding domain"/>
    <property type="match status" value="1"/>
</dbReference>
<dbReference type="GO" id="GO:0016491">
    <property type="term" value="F:oxidoreductase activity"/>
    <property type="evidence" value="ECO:0007669"/>
    <property type="project" value="InterPro"/>
</dbReference>
<evidence type="ECO:0000256" key="2">
    <source>
        <dbReference type="SAM" id="MobiDB-lite"/>
    </source>
</evidence>
<dbReference type="PANTHER" id="PTHR10742">
    <property type="entry name" value="FLAVIN MONOAMINE OXIDASE"/>
    <property type="match status" value="1"/>
</dbReference>
<feature type="compositionally biased region" description="Basic and acidic residues" evidence="2">
    <location>
        <begin position="1"/>
        <end position="14"/>
    </location>
</feature>
<feature type="domain" description="Amine oxidase" evidence="3">
    <location>
        <begin position="15"/>
        <end position="223"/>
    </location>
</feature>
<dbReference type="Gene3D" id="3.90.660.10">
    <property type="match status" value="1"/>
</dbReference>
<dbReference type="AlphaFoldDB" id="A0AAQ3RJJ6"/>
<gene>
    <name evidence="4" type="ORF">V8G54_028627</name>
</gene>
<name>A0AAQ3RJJ6_VIGMU</name>
<protein>
    <recommendedName>
        <fullName evidence="3">Amine oxidase domain-containing protein</fullName>
    </recommendedName>
</protein>
<dbReference type="PANTHER" id="PTHR10742:SF410">
    <property type="entry name" value="LYSINE-SPECIFIC HISTONE DEMETHYLASE 2"/>
    <property type="match status" value="1"/>
</dbReference>
<dbReference type="Pfam" id="PF01593">
    <property type="entry name" value="Amino_oxidase"/>
    <property type="match status" value="1"/>
</dbReference>
<evidence type="ECO:0000313" key="4">
    <source>
        <dbReference type="EMBL" id="WVY96476.1"/>
    </source>
</evidence>
<keyword evidence="5" id="KW-1185">Reference proteome</keyword>
<proteinExistence type="inferred from homology"/>
<evidence type="ECO:0000313" key="5">
    <source>
        <dbReference type="Proteomes" id="UP001374535"/>
    </source>
</evidence>
<dbReference type="InterPro" id="IPR002937">
    <property type="entry name" value="Amino_oxidase"/>
</dbReference>
<reference evidence="4 5" key="1">
    <citation type="journal article" date="2023" name="Life. Sci Alliance">
        <title>Evolutionary insights into 3D genome organization and epigenetic landscape of Vigna mungo.</title>
        <authorList>
            <person name="Junaid A."/>
            <person name="Singh B."/>
            <person name="Bhatia S."/>
        </authorList>
    </citation>
    <scope>NUCLEOTIDE SEQUENCE [LARGE SCALE GENOMIC DNA]</scope>
    <source>
        <strain evidence="4">Urdbean</strain>
    </source>
</reference>
<evidence type="ECO:0000256" key="1">
    <source>
        <dbReference type="ARBA" id="ARBA00005995"/>
    </source>
</evidence>
<evidence type="ECO:0000259" key="3">
    <source>
        <dbReference type="Pfam" id="PF01593"/>
    </source>
</evidence>
<dbReference type="InterPro" id="IPR050281">
    <property type="entry name" value="Flavin_monoamine_oxidase"/>
</dbReference>